<dbReference type="Proteomes" id="UP000073492">
    <property type="component" value="Unassembled WGS sequence"/>
</dbReference>
<feature type="region of interest" description="Disordered" evidence="1">
    <location>
        <begin position="1"/>
        <end position="209"/>
    </location>
</feature>
<comment type="caution">
    <text evidence="2">The sequence shown here is derived from an EMBL/GenBank/DDBJ whole genome shotgun (WGS) entry which is preliminary data.</text>
</comment>
<feature type="compositionally biased region" description="Low complexity" evidence="1">
    <location>
        <begin position="134"/>
        <end position="147"/>
    </location>
</feature>
<feature type="region of interest" description="Disordered" evidence="1">
    <location>
        <begin position="319"/>
        <end position="343"/>
    </location>
</feature>
<evidence type="ECO:0000256" key="1">
    <source>
        <dbReference type="SAM" id="MobiDB-lite"/>
    </source>
</evidence>
<feature type="compositionally biased region" description="Acidic residues" evidence="1">
    <location>
        <begin position="174"/>
        <end position="196"/>
    </location>
</feature>
<proteinExistence type="predicted"/>
<accession>A0A139IMY7</accession>
<dbReference type="STRING" id="113226.A0A139IMY7"/>
<feature type="compositionally biased region" description="Pro residues" evidence="1">
    <location>
        <begin position="39"/>
        <end position="48"/>
    </location>
</feature>
<gene>
    <name evidence="2" type="ORF">AC579_1451</name>
</gene>
<keyword evidence="3" id="KW-1185">Reference proteome</keyword>
<reference evidence="2 3" key="1">
    <citation type="submission" date="2015-07" db="EMBL/GenBank/DDBJ databases">
        <title>Comparative genomics of the Sigatoka disease complex on banana suggests a link between parallel evolutionary changes in Pseudocercospora fijiensis and Pseudocercospora eumusae and increased virulence on the banana host.</title>
        <authorList>
            <person name="Chang T.-C."/>
            <person name="Salvucci A."/>
            <person name="Crous P.W."/>
            <person name="Stergiopoulos I."/>
        </authorList>
    </citation>
    <scope>NUCLEOTIDE SEQUENCE [LARGE SCALE GENOMIC DNA]</scope>
    <source>
        <strain evidence="2 3">CBS 116634</strain>
    </source>
</reference>
<dbReference type="EMBL" id="LFZO01000047">
    <property type="protein sequence ID" value="KXT15942.1"/>
    <property type="molecule type" value="Genomic_DNA"/>
</dbReference>
<evidence type="ECO:0000313" key="3">
    <source>
        <dbReference type="Proteomes" id="UP000073492"/>
    </source>
</evidence>
<dbReference type="AlphaFoldDB" id="A0A139IMY7"/>
<evidence type="ECO:0000313" key="2">
    <source>
        <dbReference type="EMBL" id="KXT15942.1"/>
    </source>
</evidence>
<protein>
    <submittedName>
        <fullName evidence="2">Uncharacterized protein</fullName>
    </submittedName>
</protein>
<organism evidence="2 3">
    <name type="scientific">Pseudocercospora musae</name>
    <dbReference type="NCBI Taxonomy" id="113226"/>
    <lineage>
        <taxon>Eukaryota</taxon>
        <taxon>Fungi</taxon>
        <taxon>Dikarya</taxon>
        <taxon>Ascomycota</taxon>
        <taxon>Pezizomycotina</taxon>
        <taxon>Dothideomycetes</taxon>
        <taxon>Dothideomycetidae</taxon>
        <taxon>Mycosphaerellales</taxon>
        <taxon>Mycosphaerellaceae</taxon>
        <taxon>Pseudocercospora</taxon>
    </lineage>
</organism>
<sequence length="376" mass="41724">MNHGDMSAEPLTSDISGAPEQSEASKQERAPFESTSPLTTPPSSPIPFHPKSEVMAENQAAQLMPPPPKPDAASKRKRSRDVDRVEPETSPTCAADNSQLALASKNAETNIDSTSTTMPDSLIGERSQCLKGNAAASSAPAQKAPPSNQGAEKSKSKTTKKKKKAEFTKQVEVDASDEPDEAEDEDHNESLDDSEFSDSAGESLPEVALPGFDWNNLQQRYRDRMDELNREENKVLEDFNRLIGYFSIWADVGSGQELHRSSKRLRTQLVYVQHEEEHLEEKRQHYVKVVDAFKTVGVLLSEPDWAKDIVPNRRRMSNLHASIDPDGKAQPAPPPAQRSRTAPLLQLADWSRRVAGDIDMQVYERADFHATRCTIL</sequence>
<feature type="compositionally biased region" description="Polar residues" evidence="1">
    <location>
        <begin position="89"/>
        <end position="119"/>
    </location>
</feature>
<name>A0A139IMY7_9PEZI</name>